<dbReference type="EMBL" id="VSRR010000059">
    <property type="protein sequence ID" value="MPC09223.1"/>
    <property type="molecule type" value="Genomic_DNA"/>
</dbReference>
<dbReference type="AlphaFoldDB" id="A0A5B7CNI3"/>
<protein>
    <submittedName>
        <fullName evidence="1">Uncharacterized protein</fullName>
    </submittedName>
</protein>
<organism evidence="1 2">
    <name type="scientific">Portunus trituberculatus</name>
    <name type="common">Swimming crab</name>
    <name type="synonym">Neptunus trituberculatus</name>
    <dbReference type="NCBI Taxonomy" id="210409"/>
    <lineage>
        <taxon>Eukaryota</taxon>
        <taxon>Metazoa</taxon>
        <taxon>Ecdysozoa</taxon>
        <taxon>Arthropoda</taxon>
        <taxon>Crustacea</taxon>
        <taxon>Multicrustacea</taxon>
        <taxon>Malacostraca</taxon>
        <taxon>Eumalacostraca</taxon>
        <taxon>Eucarida</taxon>
        <taxon>Decapoda</taxon>
        <taxon>Pleocyemata</taxon>
        <taxon>Brachyura</taxon>
        <taxon>Eubrachyura</taxon>
        <taxon>Portunoidea</taxon>
        <taxon>Portunidae</taxon>
        <taxon>Portuninae</taxon>
        <taxon>Portunus</taxon>
    </lineage>
</organism>
<keyword evidence="2" id="KW-1185">Reference proteome</keyword>
<comment type="caution">
    <text evidence="1">The sequence shown here is derived from an EMBL/GenBank/DDBJ whole genome shotgun (WGS) entry which is preliminary data.</text>
</comment>
<evidence type="ECO:0000313" key="1">
    <source>
        <dbReference type="EMBL" id="MPC09223.1"/>
    </source>
</evidence>
<accession>A0A5B7CNI3</accession>
<dbReference type="OrthoDB" id="5971574at2759"/>
<reference evidence="1 2" key="1">
    <citation type="submission" date="2019-05" db="EMBL/GenBank/DDBJ databases">
        <title>Another draft genome of Portunus trituberculatus and its Hox gene families provides insights of decapod evolution.</title>
        <authorList>
            <person name="Jeong J.-H."/>
            <person name="Song I."/>
            <person name="Kim S."/>
            <person name="Choi T."/>
            <person name="Kim D."/>
            <person name="Ryu S."/>
            <person name="Kim W."/>
        </authorList>
    </citation>
    <scope>NUCLEOTIDE SEQUENCE [LARGE SCALE GENOMIC DNA]</scope>
    <source>
        <tissue evidence="1">Muscle</tissue>
    </source>
</reference>
<gene>
    <name evidence="1" type="ORF">E2C01_001825</name>
</gene>
<proteinExistence type="predicted"/>
<name>A0A5B7CNI3_PORTR</name>
<dbReference type="Proteomes" id="UP000324222">
    <property type="component" value="Unassembled WGS sequence"/>
</dbReference>
<evidence type="ECO:0000313" key="2">
    <source>
        <dbReference type="Proteomes" id="UP000324222"/>
    </source>
</evidence>
<sequence>MQRSSKYDESVYKLNVHSTGIIHQLPAVCEQRVAQTKWLKGTLTLRSDKFRERSDVTGELRGLLCAHQGAAKFEFKSASVHSVVRGHPTAKSEFHQAEIRQVSLTGRSAVAKTKFPRPNRNNNNNNNKSSLERTTLPWRAVFFPSTCCSQGVRELGSEVLCPPRPVCCLT</sequence>